<dbReference type="Proteomes" id="UP001314170">
    <property type="component" value="Unassembled WGS sequence"/>
</dbReference>
<keyword evidence="4" id="KW-1185">Reference proteome</keyword>
<dbReference type="EMBL" id="CAWUPB010000913">
    <property type="protein sequence ID" value="CAK7330827.1"/>
    <property type="molecule type" value="Genomic_DNA"/>
</dbReference>
<name>A0AAV1RCV7_9ROSI</name>
<feature type="compositionally biased region" description="Basic and acidic residues" evidence="1">
    <location>
        <begin position="22"/>
        <end position="36"/>
    </location>
</feature>
<feature type="compositionally biased region" description="Basic residues" evidence="1">
    <location>
        <begin position="7"/>
        <end position="21"/>
    </location>
</feature>
<dbReference type="InterPro" id="IPR044702">
    <property type="entry name" value="AGP23/40"/>
</dbReference>
<keyword evidence="2" id="KW-0472">Membrane</keyword>
<evidence type="ECO:0000256" key="1">
    <source>
        <dbReference type="SAM" id="MobiDB-lite"/>
    </source>
</evidence>
<accession>A0AAV1RCV7</accession>
<evidence type="ECO:0000256" key="2">
    <source>
        <dbReference type="SAM" id="Phobius"/>
    </source>
</evidence>
<sequence>MIENKDRRKLKEKRSIRKEKGRSRYEGKKRKEEGKKQKAASSISKAGSAKFFLSISRGYFAVHCLKRHLAMEMKKIACAIIFAAASVSAVMADEVAAPAPSPTSGASASLPVVGSLVAFHNVASSTIHTNDNLVPPGLILLAVLIMASIKLSLVASLVLLAALVCPKITVLAYDDALAPMPAMATGSAKSKVLNQGIPLINTDKNCSQSFPSKPKLKGKITQIGTLFGTDKWKTRINPLVSGRILLSRVK</sequence>
<dbReference type="PANTHER" id="PTHR34672">
    <property type="entry name" value="POLLEN-SPECIFIC ARABINOGALACTA PROTEIN BAN102"/>
    <property type="match status" value="1"/>
</dbReference>
<organism evidence="3 4">
    <name type="scientific">Dovyalis caffra</name>
    <dbReference type="NCBI Taxonomy" id="77055"/>
    <lineage>
        <taxon>Eukaryota</taxon>
        <taxon>Viridiplantae</taxon>
        <taxon>Streptophyta</taxon>
        <taxon>Embryophyta</taxon>
        <taxon>Tracheophyta</taxon>
        <taxon>Spermatophyta</taxon>
        <taxon>Magnoliopsida</taxon>
        <taxon>eudicotyledons</taxon>
        <taxon>Gunneridae</taxon>
        <taxon>Pentapetalae</taxon>
        <taxon>rosids</taxon>
        <taxon>fabids</taxon>
        <taxon>Malpighiales</taxon>
        <taxon>Salicaceae</taxon>
        <taxon>Flacourtieae</taxon>
        <taxon>Dovyalis</taxon>
    </lineage>
</organism>
<feature type="region of interest" description="Disordered" evidence="1">
    <location>
        <begin position="1"/>
        <end position="41"/>
    </location>
</feature>
<evidence type="ECO:0000313" key="3">
    <source>
        <dbReference type="EMBL" id="CAK7330827.1"/>
    </source>
</evidence>
<comment type="caution">
    <text evidence="3">The sequence shown here is derived from an EMBL/GenBank/DDBJ whole genome shotgun (WGS) entry which is preliminary data.</text>
</comment>
<protein>
    <submittedName>
        <fullName evidence="3">Uncharacterized protein</fullName>
    </submittedName>
</protein>
<reference evidence="3 4" key="1">
    <citation type="submission" date="2024-01" db="EMBL/GenBank/DDBJ databases">
        <authorList>
            <person name="Waweru B."/>
        </authorList>
    </citation>
    <scope>NUCLEOTIDE SEQUENCE [LARGE SCALE GENOMIC DNA]</scope>
</reference>
<dbReference type="PANTHER" id="PTHR34672:SF14">
    <property type="entry name" value="ARABINOGALACTAN PROTEIN 40"/>
    <property type="match status" value="1"/>
</dbReference>
<keyword evidence="2" id="KW-1133">Transmembrane helix</keyword>
<gene>
    <name evidence="3" type="ORF">DCAF_LOCUS8159</name>
</gene>
<proteinExistence type="predicted"/>
<evidence type="ECO:0000313" key="4">
    <source>
        <dbReference type="Proteomes" id="UP001314170"/>
    </source>
</evidence>
<feature type="transmembrane region" description="Helical" evidence="2">
    <location>
        <begin position="138"/>
        <end position="164"/>
    </location>
</feature>
<dbReference type="AlphaFoldDB" id="A0AAV1RCV7"/>
<keyword evidence="2" id="KW-0812">Transmembrane</keyword>